<organism evidence="1 2">
    <name type="scientific">Caenorhabditis briggsae</name>
    <dbReference type="NCBI Taxonomy" id="6238"/>
    <lineage>
        <taxon>Eukaryota</taxon>
        <taxon>Metazoa</taxon>
        <taxon>Ecdysozoa</taxon>
        <taxon>Nematoda</taxon>
        <taxon>Chromadorea</taxon>
        <taxon>Rhabditida</taxon>
        <taxon>Rhabditina</taxon>
        <taxon>Rhabditomorpha</taxon>
        <taxon>Rhabditoidea</taxon>
        <taxon>Rhabditidae</taxon>
        <taxon>Peloderinae</taxon>
        <taxon>Caenorhabditis</taxon>
    </lineage>
</organism>
<dbReference type="AlphaFoldDB" id="A0AAE9D2N0"/>
<evidence type="ECO:0000313" key="2">
    <source>
        <dbReference type="Proteomes" id="UP000827892"/>
    </source>
</evidence>
<dbReference type="InterPro" id="IPR007767">
    <property type="entry name" value="DUF684"/>
</dbReference>
<protein>
    <submittedName>
        <fullName evidence="1">Uncharacterized protein</fullName>
    </submittedName>
</protein>
<proteinExistence type="predicted"/>
<dbReference type="EMBL" id="CP090894">
    <property type="protein sequence ID" value="ULT93142.1"/>
    <property type="molecule type" value="Genomic_DNA"/>
</dbReference>
<evidence type="ECO:0000313" key="1">
    <source>
        <dbReference type="EMBL" id="ULT93142.1"/>
    </source>
</evidence>
<dbReference type="Pfam" id="PF05075">
    <property type="entry name" value="DUF684"/>
    <property type="match status" value="1"/>
</dbReference>
<dbReference type="Proteomes" id="UP000827892">
    <property type="component" value="Chromosome IV"/>
</dbReference>
<accession>A0AAE9D2N0</accession>
<dbReference type="PANTHER" id="PTHR31464">
    <property type="entry name" value="PROTEIN CBG01266"/>
    <property type="match status" value="1"/>
</dbReference>
<sequence length="426" mass="48614">MDTATAKATIANVVTSIKDCADVGMFVFSKMHPAAAALVGVGLLVKNLIISTDSNPVLDDLKGLRSELNNVRLVYELLQKSQYIQLGDKMGTHFSDLKAFMVAQTFYKSIAVKAAVLSRAMADTNDPDSNETRNSSVAFFKKMYEKNTPLELAYTLKEMLDNKVTNPLKMAMDADELMTEKTFNEWKSLIDGVFAQLWTIECFASGLIYNENTYRQNRLAQELMSFRSSADNWEKEYKAQALFWPQKVRRFVETIQDKTDWKSHNDEAVAIKEGLEKILTDDMFYIVIFPESSSLLKYQKSNDQLIESLKRGGTNILIYRSKTARTVTQEKWDKLKQDVENQRAIKYADGRRGLWMDTEQVKEIAEKQISNCVFLLVVGETSNVVAVQSTHADIWSWGPGWWNWGNYTYSELEKIKGPYLILSAFE</sequence>
<reference evidence="1 2" key="1">
    <citation type="submission" date="2022-05" db="EMBL/GenBank/DDBJ databases">
        <title>Chromosome-level reference genomes for two strains of Caenorhabditis briggsae: an improved platform for comparative genomics.</title>
        <authorList>
            <person name="Stevens L."/>
            <person name="Andersen E.C."/>
        </authorList>
    </citation>
    <scope>NUCLEOTIDE SEQUENCE [LARGE SCALE GENOMIC DNA]</scope>
    <source>
        <strain evidence="1">QX1410_ONT</strain>
        <tissue evidence="1">Whole-organism</tissue>
    </source>
</reference>
<dbReference type="PANTHER" id="PTHR31464:SF3">
    <property type="entry name" value="AAA DOMAIN-CONTAINING PROTEIN-RELATED"/>
    <property type="match status" value="1"/>
</dbReference>
<gene>
    <name evidence="1" type="ORF">L3Y34_002966</name>
</gene>
<name>A0AAE9D2N0_CAEBR</name>